<accession>X1RK21</accession>
<proteinExistence type="predicted"/>
<organism evidence="1">
    <name type="scientific">marine sediment metagenome</name>
    <dbReference type="NCBI Taxonomy" id="412755"/>
    <lineage>
        <taxon>unclassified sequences</taxon>
        <taxon>metagenomes</taxon>
        <taxon>ecological metagenomes</taxon>
    </lineage>
</organism>
<protein>
    <submittedName>
        <fullName evidence="1">Uncharacterized protein</fullName>
    </submittedName>
</protein>
<dbReference type="AlphaFoldDB" id="X1RK21"/>
<sequence length="87" mass="9552">LESQAPSLDSTKRLVGTSITMIGDLHRSVTELIKLAGQSMVLEGWRLSTDCFGVYNLQGLGDNRLRYLVKEGKIVMGDPQSVSYGSY</sequence>
<dbReference type="EMBL" id="BARW01003110">
    <property type="protein sequence ID" value="GAI63485.1"/>
    <property type="molecule type" value="Genomic_DNA"/>
</dbReference>
<feature type="non-terminal residue" evidence="1">
    <location>
        <position position="1"/>
    </location>
</feature>
<evidence type="ECO:0000313" key="1">
    <source>
        <dbReference type="EMBL" id="GAI63485.1"/>
    </source>
</evidence>
<comment type="caution">
    <text evidence="1">The sequence shown here is derived from an EMBL/GenBank/DDBJ whole genome shotgun (WGS) entry which is preliminary data.</text>
</comment>
<gene>
    <name evidence="1" type="ORF">S12H4_08147</name>
</gene>
<reference evidence="1" key="1">
    <citation type="journal article" date="2014" name="Front. Microbiol.">
        <title>High frequency of phylogenetically diverse reductive dehalogenase-homologous genes in deep subseafloor sedimentary metagenomes.</title>
        <authorList>
            <person name="Kawai M."/>
            <person name="Futagami T."/>
            <person name="Toyoda A."/>
            <person name="Takaki Y."/>
            <person name="Nishi S."/>
            <person name="Hori S."/>
            <person name="Arai W."/>
            <person name="Tsubouchi T."/>
            <person name="Morono Y."/>
            <person name="Uchiyama I."/>
            <person name="Ito T."/>
            <person name="Fujiyama A."/>
            <person name="Inagaki F."/>
            <person name="Takami H."/>
        </authorList>
    </citation>
    <scope>NUCLEOTIDE SEQUENCE</scope>
    <source>
        <strain evidence="1">Expedition CK06-06</strain>
    </source>
</reference>
<name>X1RK21_9ZZZZ</name>